<sequence>MAHAASNSYLLTKRNSAEPWSGVSMPIHAYVLNLKRRPDRADRMSQILERQGIPFELVPALDYTDPEVMAEVERRRAIPGGIQNRGAIACTMSHEVIWQRIADSHAQHAVVFEDDIVVADDLAATLADPALVPADADIVKLETYLKARTRYDRSATTVVGRYGVHRLRAHSMGAAAYLITRKAAVALLARPLPARVIDWILFDEIEGLLNELTVYQMVPAPVAQGSVLIQKRDWPSDPIYASDIKPVMAETDRTLYRPRPPFTVPDDRKLLLTRRFGLSRRLQSIERSMRTQAFRALWRLRGQSMGAVPFALDGQEPKGASDRTP</sequence>
<comment type="caution">
    <text evidence="2">The sequence shown here is derived from an EMBL/GenBank/DDBJ whole genome shotgun (WGS) entry which is preliminary data.</text>
</comment>
<dbReference type="CDD" id="cd06532">
    <property type="entry name" value="Glyco_transf_25"/>
    <property type="match status" value="1"/>
</dbReference>
<dbReference type="Pfam" id="PF01755">
    <property type="entry name" value="Glyco_transf_25"/>
    <property type="match status" value="1"/>
</dbReference>
<gene>
    <name evidence="2" type="ORF">KL771_00490</name>
</gene>
<organism evidence="2 3">
    <name type="scientific">Prosthecodimorpha staleyi</name>
    <dbReference type="NCBI Taxonomy" id="2840188"/>
    <lineage>
        <taxon>Bacteria</taxon>
        <taxon>Pseudomonadati</taxon>
        <taxon>Pseudomonadota</taxon>
        <taxon>Alphaproteobacteria</taxon>
        <taxon>Hyphomicrobiales</taxon>
        <taxon>Ancalomicrobiaceae</taxon>
        <taxon>Prosthecodimorpha</taxon>
    </lineage>
</organism>
<reference evidence="2 3" key="1">
    <citation type="submission" date="2021-06" db="EMBL/GenBank/DDBJ databases">
        <authorList>
            <person name="Grouzdev D.S."/>
            <person name="Koziaeva V."/>
        </authorList>
    </citation>
    <scope>NUCLEOTIDE SEQUENCE [LARGE SCALE GENOMIC DNA]</scope>
    <source>
        <strain evidence="2 3">22</strain>
    </source>
</reference>
<keyword evidence="3" id="KW-1185">Reference proteome</keyword>
<evidence type="ECO:0000313" key="2">
    <source>
        <dbReference type="EMBL" id="MBT9287913.1"/>
    </source>
</evidence>
<proteinExistence type="predicted"/>
<evidence type="ECO:0000313" key="3">
    <source>
        <dbReference type="Proteomes" id="UP000766595"/>
    </source>
</evidence>
<feature type="domain" description="Glycosyl transferase family 25" evidence="1">
    <location>
        <begin position="28"/>
        <end position="189"/>
    </location>
</feature>
<dbReference type="RefSeq" id="WP_261966614.1">
    <property type="nucleotide sequence ID" value="NZ_JAHHZF010000001.1"/>
</dbReference>
<dbReference type="EMBL" id="JAHHZF010000001">
    <property type="protein sequence ID" value="MBT9287913.1"/>
    <property type="molecule type" value="Genomic_DNA"/>
</dbReference>
<dbReference type="AlphaFoldDB" id="A0A947G9F9"/>
<dbReference type="Proteomes" id="UP000766595">
    <property type="component" value="Unassembled WGS sequence"/>
</dbReference>
<name>A0A947G9F9_9HYPH</name>
<accession>A0A947G9F9</accession>
<evidence type="ECO:0000259" key="1">
    <source>
        <dbReference type="Pfam" id="PF01755"/>
    </source>
</evidence>
<dbReference type="InterPro" id="IPR002654">
    <property type="entry name" value="Glyco_trans_25"/>
</dbReference>
<protein>
    <submittedName>
        <fullName evidence="2">Glycosyltransferase family 25 protein</fullName>
    </submittedName>
</protein>